<dbReference type="Pfam" id="PF00543">
    <property type="entry name" value="P-II"/>
    <property type="match status" value="1"/>
</dbReference>
<dbReference type="RefSeq" id="WP_014406958.1">
    <property type="nucleotide sequence ID" value="NC_017034.1"/>
</dbReference>
<dbReference type="OrthoDB" id="10960at2157"/>
<dbReference type="Proteomes" id="UP000005233">
    <property type="component" value="Chromosome"/>
</dbReference>
<dbReference type="InterPro" id="IPR011322">
    <property type="entry name" value="N-reg_PII-like_a/b"/>
</dbReference>
<dbReference type="KEGG" id="mez:Mtc_2396"/>
<evidence type="ECO:0000313" key="3">
    <source>
        <dbReference type="EMBL" id="AFD01127.1"/>
    </source>
</evidence>
<protein>
    <submittedName>
        <fullName evidence="3">Nitrogen regulatory protein-PII</fullName>
    </submittedName>
</protein>
<dbReference type="PANTHER" id="PTHR30115">
    <property type="entry name" value="NITROGEN REGULATORY PROTEIN P-II"/>
    <property type="match status" value="1"/>
</dbReference>
<evidence type="ECO:0000313" key="4">
    <source>
        <dbReference type="Proteomes" id="UP000005233"/>
    </source>
</evidence>
<dbReference type="PANTHER" id="PTHR30115:SF11">
    <property type="entry name" value="NITROGEN REGULATORY PROTEIN P-II HOMOLOG"/>
    <property type="match status" value="1"/>
</dbReference>
<dbReference type="eggNOG" id="arCOG02305">
    <property type="taxonomic scope" value="Archaea"/>
</dbReference>
<gene>
    <name evidence="3" type="primary">glnK-2</name>
    <name evidence="3" type="ordered locus">Mtc_2396</name>
</gene>
<keyword evidence="4" id="KW-1185">Reference proteome</keyword>
<dbReference type="InterPro" id="IPR015867">
    <property type="entry name" value="N-reg_PII/ATP_PRibTrfase_C"/>
</dbReference>
<dbReference type="HOGENOM" id="CLU_082268_0_0_2"/>
<dbReference type="GO" id="GO:0006808">
    <property type="term" value="P:regulation of nitrogen utilization"/>
    <property type="evidence" value="ECO:0007669"/>
    <property type="project" value="InterPro"/>
</dbReference>
<dbReference type="Gene3D" id="3.30.70.120">
    <property type="match status" value="1"/>
</dbReference>
<evidence type="ECO:0000256" key="1">
    <source>
        <dbReference type="PIRSR" id="PIRSR602187-50"/>
    </source>
</evidence>
<dbReference type="SUPFAM" id="SSF54913">
    <property type="entry name" value="GlnB-like"/>
    <property type="match status" value="1"/>
</dbReference>
<name>H8I6C9_METCZ</name>
<dbReference type="GO" id="GO:0030234">
    <property type="term" value="F:enzyme regulator activity"/>
    <property type="evidence" value="ECO:0007669"/>
    <property type="project" value="InterPro"/>
</dbReference>
<accession>H8I6C9</accession>
<dbReference type="PROSITE" id="PS00638">
    <property type="entry name" value="PII_GLNB_CTER"/>
    <property type="match status" value="1"/>
</dbReference>
<reference evidence="3 4" key="1">
    <citation type="journal article" date="2012" name="J. Bacteriol.">
        <title>Complete genome sequence of a thermophilic methanogen, Methanocella conradii HZ254, isolated from Chinese rice field soil.</title>
        <authorList>
            <person name="Lu Z."/>
            <person name="Lu Y."/>
        </authorList>
    </citation>
    <scope>NUCLEOTIDE SEQUENCE [LARGE SCALE GENOMIC DNA]</scope>
    <source>
        <strain evidence="4">DSM 24694 / JCM 17849 / CGMCC 1.5162 / HZ254</strain>
    </source>
</reference>
<proteinExistence type="inferred from homology"/>
<keyword evidence="1" id="KW-0597">Phosphoprotein</keyword>
<dbReference type="AlphaFoldDB" id="H8I6C9"/>
<sequence length="112" mass="12389">MKNVVAIIRPAKLEDVKKALEAADFNSMTISEVKGRGQQKGLIQQWRGQEYRVDIIPKVKVEVVVPDEHVDKVVDIIVKSARTGNIGDGKIFVTPVEKAIRIRTGEVDGKAL</sequence>
<comment type="similarity">
    <text evidence="2">Belongs to the P(II) protein family.</text>
</comment>
<dbReference type="SMART" id="SM00938">
    <property type="entry name" value="P-II"/>
    <property type="match status" value="1"/>
</dbReference>
<evidence type="ECO:0000256" key="2">
    <source>
        <dbReference type="RuleBase" id="RU003936"/>
    </source>
</evidence>
<dbReference type="EMBL" id="CP003243">
    <property type="protein sequence ID" value="AFD01127.1"/>
    <property type="molecule type" value="Genomic_DNA"/>
</dbReference>
<dbReference type="STRING" id="1041930.Mtc_2396"/>
<dbReference type="GeneID" id="11972573"/>
<organism evidence="3 4">
    <name type="scientific">Methanocella conradii (strain DSM 24694 / JCM 17849 / CGMCC 1.5162 / HZ254)</name>
    <dbReference type="NCBI Taxonomy" id="1041930"/>
    <lineage>
        <taxon>Archaea</taxon>
        <taxon>Methanobacteriati</taxon>
        <taxon>Methanobacteriota</taxon>
        <taxon>Stenosarchaea group</taxon>
        <taxon>Methanomicrobia</taxon>
        <taxon>Methanocellales</taxon>
        <taxon>Methanocellaceae</taxon>
        <taxon>Methanocella</taxon>
    </lineage>
</organism>
<feature type="modified residue" description="O-UMP-tyrosine" evidence="1">
    <location>
        <position position="51"/>
    </location>
</feature>
<dbReference type="PRINTS" id="PR00340">
    <property type="entry name" value="PIIGLNB"/>
</dbReference>
<dbReference type="GO" id="GO:0005524">
    <property type="term" value="F:ATP binding"/>
    <property type="evidence" value="ECO:0007669"/>
    <property type="project" value="TreeGrafter"/>
</dbReference>
<dbReference type="InterPro" id="IPR017918">
    <property type="entry name" value="N-reg_PII_CS"/>
</dbReference>
<dbReference type="InterPro" id="IPR002187">
    <property type="entry name" value="N-reg_PII"/>
</dbReference>
<dbReference type="PROSITE" id="PS51343">
    <property type="entry name" value="PII_GLNB_DOM"/>
    <property type="match status" value="1"/>
</dbReference>
<dbReference type="GO" id="GO:0005829">
    <property type="term" value="C:cytosol"/>
    <property type="evidence" value="ECO:0007669"/>
    <property type="project" value="TreeGrafter"/>
</dbReference>